<dbReference type="Proteomes" id="UP000193719">
    <property type="component" value="Unassembled WGS sequence"/>
</dbReference>
<evidence type="ECO:0000256" key="2">
    <source>
        <dbReference type="SAM" id="MobiDB-lite"/>
    </source>
</evidence>
<dbReference type="AlphaFoldDB" id="A0A1Y1V956"/>
<protein>
    <recommendedName>
        <fullName evidence="5">HCP-like protein</fullName>
    </recommendedName>
</protein>
<gene>
    <name evidence="3" type="ORF">BCR36DRAFT_404431</name>
</gene>
<sequence>MKEEKIFKKKAQSIKNPHERCKYLVNEFINSSSIQNEKIKQKTIRKLLISLAGVNCPEAYLYLGKLYYLPNNNIDKAYNSFKNAVKKGYPLAYYEFGYMVENGLGCKRSKAKAVGCYIKAASCGSIDAMYRLGTAYIYKELGLDSISNGIKYLDKATVLGHGEAAYKLSNIYEKGINGYLNPNEQEALHYLKESAELLYTPALDKLGWTYENGRMGNKRDNSKAFYYYLQASNNGYAQSMYSLAGLIMDNTELDDKLAYYWMLKATKTADPLNKAFYGMGVFYEYGIGIAKNLVAALDWYRKAKDNDVPDADKKIKDLETKIINLTNNDQYQNNNNNNSNNNEQNNISVINSNTDYSYSPIVMPSPAITLQSNLNNNNVIITKDQLKDINLSIDSEGHVIPSNKNRLSDSNISKTSNNGDSSVQVNVNSNVNNENNTPTNINNNNLVVLTNPKRLSSLNVDINDDMSLSNTVETKINNNENNIITNSSPQKENIQLYEDENKNYIIIPPERKCIPVLSPLVSSKSVKSNDEILENEMEPVSKIKNLNELSMEVAKKVSVELNNPSDKLYKPELYKIDSKGNIELSENNDECKENILLESIDEKLRSTDSERLLDIPKVTISMSEDASLYVPKRISSYNDITYKFDEIINNNNTNNENGNDDDDDNDEDDNENENENEMDDNLLDADVENFNYDPVKLNSDINEEFSISKIKASKSIKTYIPLPKRFESHDNPITNGIINSSTVSSTSFVDHFNDLSKQTILNYVESSEKDYIDSININKKDNDVDNHIKFIDRKESKRIFNEEVKLSDEERTVNSNEWIYRHPTVLSITTDSSDQVFSLKNGLNNIQEKRNDLHRISESSNIATVDYPIHKSSNNSYNQYASNISSPLARSDIPSTRHISPITQSSVPPSTPPRKQSNNQYTSPLIQSHCQQSPIILPATVPKPPPRKFI</sequence>
<dbReference type="InterPro" id="IPR011990">
    <property type="entry name" value="TPR-like_helical_dom_sf"/>
</dbReference>
<accession>A0A1Y1V956</accession>
<keyword evidence="1" id="KW-0677">Repeat</keyword>
<dbReference type="SUPFAM" id="SSF81901">
    <property type="entry name" value="HCP-like"/>
    <property type="match status" value="1"/>
</dbReference>
<evidence type="ECO:0008006" key="5">
    <source>
        <dbReference type="Google" id="ProtNLM"/>
    </source>
</evidence>
<feature type="compositionally biased region" description="Acidic residues" evidence="2">
    <location>
        <begin position="658"/>
        <end position="682"/>
    </location>
</feature>
<dbReference type="OrthoDB" id="2384430at2759"/>
<proteinExistence type="predicted"/>
<evidence type="ECO:0000313" key="4">
    <source>
        <dbReference type="Proteomes" id="UP000193719"/>
    </source>
</evidence>
<feature type="region of interest" description="Disordered" evidence="2">
    <location>
        <begin position="649"/>
        <end position="682"/>
    </location>
</feature>
<reference evidence="3 4" key="1">
    <citation type="submission" date="2016-08" db="EMBL/GenBank/DDBJ databases">
        <title>Genomes of anaerobic fungi encode conserved fungal cellulosomes for biomass hydrolysis.</title>
        <authorList>
            <consortium name="DOE Joint Genome Institute"/>
            <person name="Haitjema C.H."/>
            <person name="Gilmore S.P."/>
            <person name="Henske J.K."/>
            <person name="Solomon K.V."/>
            <person name="De Groot R."/>
            <person name="Kuo A."/>
            <person name="Mondo S.J."/>
            <person name="Salamov A.A."/>
            <person name="Labutti K."/>
            <person name="Zhao Z."/>
            <person name="Chiniquy J."/>
            <person name="Barry K."/>
            <person name="Brewer H.M."/>
            <person name="Purvine S.O."/>
            <person name="Wright A.T."/>
            <person name="Boxma B."/>
            <person name="Van Alen T."/>
            <person name="Hackstein J.H."/>
            <person name="Baker S.E."/>
            <person name="Grigoriev I.V."/>
            <person name="O'Malley M.A."/>
        </authorList>
    </citation>
    <scope>NUCLEOTIDE SEQUENCE [LARGE SCALE GENOMIC DNA]</scope>
    <source>
        <strain evidence="4">finn</strain>
    </source>
</reference>
<dbReference type="STRING" id="1754191.A0A1Y1V956"/>
<feature type="compositionally biased region" description="Polar residues" evidence="2">
    <location>
        <begin position="402"/>
        <end position="415"/>
    </location>
</feature>
<organism evidence="3 4">
    <name type="scientific">Piromyces finnis</name>
    <dbReference type="NCBI Taxonomy" id="1754191"/>
    <lineage>
        <taxon>Eukaryota</taxon>
        <taxon>Fungi</taxon>
        <taxon>Fungi incertae sedis</taxon>
        <taxon>Chytridiomycota</taxon>
        <taxon>Chytridiomycota incertae sedis</taxon>
        <taxon>Neocallimastigomycetes</taxon>
        <taxon>Neocallimastigales</taxon>
        <taxon>Neocallimastigaceae</taxon>
        <taxon>Piromyces</taxon>
    </lineage>
</organism>
<evidence type="ECO:0000256" key="1">
    <source>
        <dbReference type="ARBA" id="ARBA00022737"/>
    </source>
</evidence>
<feature type="region of interest" description="Disordered" evidence="2">
    <location>
        <begin position="396"/>
        <end position="423"/>
    </location>
</feature>
<comment type="caution">
    <text evidence="3">The sequence shown here is derived from an EMBL/GenBank/DDBJ whole genome shotgun (WGS) entry which is preliminary data.</text>
</comment>
<dbReference type="Pfam" id="PF08238">
    <property type="entry name" value="Sel1"/>
    <property type="match status" value="6"/>
</dbReference>
<name>A0A1Y1V956_9FUNG</name>
<dbReference type="PANTHER" id="PTHR46430">
    <property type="entry name" value="PROTEIN SKT5-RELATED"/>
    <property type="match status" value="1"/>
</dbReference>
<evidence type="ECO:0000313" key="3">
    <source>
        <dbReference type="EMBL" id="ORX50289.1"/>
    </source>
</evidence>
<dbReference type="SMART" id="SM00671">
    <property type="entry name" value="SEL1"/>
    <property type="match status" value="7"/>
</dbReference>
<dbReference type="EMBL" id="MCFH01000021">
    <property type="protein sequence ID" value="ORX50289.1"/>
    <property type="molecule type" value="Genomic_DNA"/>
</dbReference>
<dbReference type="InterPro" id="IPR051726">
    <property type="entry name" value="Chitin_Synth_Reg"/>
</dbReference>
<feature type="region of interest" description="Disordered" evidence="2">
    <location>
        <begin position="888"/>
        <end position="950"/>
    </location>
</feature>
<dbReference type="InterPro" id="IPR006597">
    <property type="entry name" value="Sel1-like"/>
</dbReference>
<reference evidence="3 4" key="2">
    <citation type="submission" date="2016-08" db="EMBL/GenBank/DDBJ databases">
        <title>Pervasive Adenine N6-methylation of Active Genes in Fungi.</title>
        <authorList>
            <consortium name="DOE Joint Genome Institute"/>
            <person name="Mondo S.J."/>
            <person name="Dannebaum R.O."/>
            <person name="Kuo R.C."/>
            <person name="Labutti K."/>
            <person name="Haridas S."/>
            <person name="Kuo A."/>
            <person name="Salamov A."/>
            <person name="Ahrendt S.R."/>
            <person name="Lipzen A."/>
            <person name="Sullivan W."/>
            <person name="Andreopoulos W.B."/>
            <person name="Clum A."/>
            <person name="Lindquist E."/>
            <person name="Daum C."/>
            <person name="Ramamoorthy G.K."/>
            <person name="Gryganskyi A."/>
            <person name="Culley D."/>
            <person name="Magnuson J.K."/>
            <person name="James T.Y."/>
            <person name="O'Malley M.A."/>
            <person name="Stajich J.E."/>
            <person name="Spatafora J.W."/>
            <person name="Visel A."/>
            <person name="Grigoriev I.V."/>
        </authorList>
    </citation>
    <scope>NUCLEOTIDE SEQUENCE [LARGE SCALE GENOMIC DNA]</scope>
    <source>
        <strain evidence="4">finn</strain>
    </source>
</reference>
<keyword evidence="4" id="KW-1185">Reference proteome</keyword>
<dbReference type="Gene3D" id="1.25.40.10">
    <property type="entry name" value="Tetratricopeptide repeat domain"/>
    <property type="match status" value="2"/>
</dbReference>
<feature type="compositionally biased region" description="Polar residues" evidence="2">
    <location>
        <begin position="893"/>
        <end position="934"/>
    </location>
</feature>